<evidence type="ECO:0000313" key="1">
    <source>
        <dbReference type="EMBL" id="EGG29433.1"/>
    </source>
</evidence>
<reference evidence="1 2" key="1">
    <citation type="journal article" date="2011" name="J. Bacteriol.">
        <title>Genome sequence of strain IMCC3088, a proteorhodopsin-containing marine bacterium belonging to the OM60/NOR5 clade.</title>
        <authorList>
            <person name="Jang Y."/>
            <person name="Oh H.M."/>
            <person name="Kang I."/>
            <person name="Lee K."/>
            <person name="Yang S.J."/>
            <person name="Cho J.C."/>
        </authorList>
    </citation>
    <scope>NUCLEOTIDE SEQUENCE [LARGE SCALE GENOMIC DNA]</scope>
    <source>
        <strain evidence="1 2">IMCC3088</strain>
    </source>
</reference>
<name>F3L2L7_9GAMM</name>
<proteinExistence type="predicted"/>
<dbReference type="AlphaFoldDB" id="F3L2L7"/>
<dbReference type="EMBL" id="AEIG01000054">
    <property type="protein sequence ID" value="EGG29433.1"/>
    <property type="molecule type" value="Genomic_DNA"/>
</dbReference>
<organism evidence="1 2">
    <name type="scientific">Aequoribacter fuscus</name>
    <dbReference type="NCBI Taxonomy" id="2518989"/>
    <lineage>
        <taxon>Bacteria</taxon>
        <taxon>Pseudomonadati</taxon>
        <taxon>Pseudomonadota</taxon>
        <taxon>Gammaproteobacteria</taxon>
        <taxon>Cellvibrionales</taxon>
        <taxon>Halieaceae</taxon>
        <taxon>Aequoribacter</taxon>
    </lineage>
</organism>
<dbReference type="Proteomes" id="UP000005615">
    <property type="component" value="Unassembled WGS sequence"/>
</dbReference>
<dbReference type="STRING" id="2518989.IMCC3088_1791"/>
<protein>
    <submittedName>
        <fullName evidence="1">Uncharacterized protein</fullName>
    </submittedName>
</protein>
<comment type="caution">
    <text evidence="1">The sequence shown here is derived from an EMBL/GenBank/DDBJ whole genome shotgun (WGS) entry which is preliminary data.</text>
</comment>
<keyword evidence="2" id="KW-1185">Reference proteome</keyword>
<sequence>MAERSDQTKNRCVVLLMRCIWERILAPDPDLDPDPDPETLTQ</sequence>
<accession>F3L2L7</accession>
<gene>
    <name evidence="1" type="ORF">IMCC3088_1791</name>
</gene>
<evidence type="ECO:0000313" key="2">
    <source>
        <dbReference type="Proteomes" id="UP000005615"/>
    </source>
</evidence>